<evidence type="ECO:0000313" key="2">
    <source>
        <dbReference type="EMBL" id="MPL98535.1"/>
    </source>
</evidence>
<organism evidence="2">
    <name type="scientific">bioreactor metagenome</name>
    <dbReference type="NCBI Taxonomy" id="1076179"/>
    <lineage>
        <taxon>unclassified sequences</taxon>
        <taxon>metagenomes</taxon>
        <taxon>ecological metagenomes</taxon>
    </lineage>
</organism>
<comment type="caution">
    <text evidence="2">The sequence shown here is derived from an EMBL/GenBank/DDBJ whole genome shotgun (WGS) entry which is preliminary data.</text>
</comment>
<name>A0A644W475_9ZZZZ</name>
<protein>
    <submittedName>
        <fullName evidence="2">Uncharacterized protein</fullName>
    </submittedName>
</protein>
<reference evidence="2" key="1">
    <citation type="submission" date="2019-08" db="EMBL/GenBank/DDBJ databases">
        <authorList>
            <person name="Kucharzyk K."/>
            <person name="Murdoch R.W."/>
            <person name="Higgins S."/>
            <person name="Loffler F."/>
        </authorList>
    </citation>
    <scope>NUCLEOTIDE SEQUENCE</scope>
</reference>
<keyword evidence="1" id="KW-0472">Membrane</keyword>
<gene>
    <name evidence="2" type="ORF">SDC9_44741</name>
</gene>
<sequence>MYHAHALLRDHSIKKPLSQRLFSFLIFSLFIWVRVRIYLGWCSVAGLPPNFDKIAHIVFRNYGKAVNTFNFFKRITMMNSAK</sequence>
<keyword evidence="1" id="KW-0812">Transmembrane</keyword>
<accession>A0A644W475</accession>
<evidence type="ECO:0000256" key="1">
    <source>
        <dbReference type="SAM" id="Phobius"/>
    </source>
</evidence>
<keyword evidence="1" id="KW-1133">Transmembrane helix</keyword>
<feature type="transmembrane region" description="Helical" evidence="1">
    <location>
        <begin position="21"/>
        <end position="41"/>
    </location>
</feature>
<dbReference type="AlphaFoldDB" id="A0A644W475"/>
<proteinExistence type="predicted"/>
<dbReference type="EMBL" id="VSSQ01000614">
    <property type="protein sequence ID" value="MPL98535.1"/>
    <property type="molecule type" value="Genomic_DNA"/>
</dbReference>